<dbReference type="EMBL" id="UINC01119156">
    <property type="protein sequence ID" value="SVC92772.1"/>
    <property type="molecule type" value="Genomic_DNA"/>
</dbReference>
<dbReference type="AlphaFoldDB" id="A0A382R6I2"/>
<gene>
    <name evidence="3" type="ORF">METZ01_LOCUS345626</name>
</gene>
<protein>
    <recommendedName>
        <fullName evidence="2">2TM domain-containing protein</fullName>
    </recommendedName>
</protein>
<dbReference type="Pfam" id="PF13239">
    <property type="entry name" value="2TM"/>
    <property type="match status" value="1"/>
</dbReference>
<dbReference type="InterPro" id="IPR025698">
    <property type="entry name" value="2TM_dom"/>
</dbReference>
<feature type="transmembrane region" description="Helical" evidence="1">
    <location>
        <begin position="17"/>
        <end position="34"/>
    </location>
</feature>
<accession>A0A382R6I2</accession>
<feature type="non-terminal residue" evidence="3">
    <location>
        <position position="84"/>
    </location>
</feature>
<sequence length="84" mass="9678">MERDKVYERVRAKVEKLFGFYSHLAVYVVVNIFLLSSTVAVLWGIGLFFHAFGVFGSRYKERMIEKMVKKEMGKQGISGTNEPI</sequence>
<feature type="transmembrane region" description="Helical" evidence="1">
    <location>
        <begin position="40"/>
        <end position="59"/>
    </location>
</feature>
<keyword evidence="1" id="KW-0472">Membrane</keyword>
<evidence type="ECO:0000259" key="2">
    <source>
        <dbReference type="Pfam" id="PF13239"/>
    </source>
</evidence>
<reference evidence="3" key="1">
    <citation type="submission" date="2018-05" db="EMBL/GenBank/DDBJ databases">
        <authorList>
            <person name="Lanie J.A."/>
            <person name="Ng W.-L."/>
            <person name="Kazmierczak K.M."/>
            <person name="Andrzejewski T.M."/>
            <person name="Davidsen T.M."/>
            <person name="Wayne K.J."/>
            <person name="Tettelin H."/>
            <person name="Glass J.I."/>
            <person name="Rusch D."/>
            <person name="Podicherti R."/>
            <person name="Tsui H.-C.T."/>
            <person name="Winkler M.E."/>
        </authorList>
    </citation>
    <scope>NUCLEOTIDE SEQUENCE</scope>
</reference>
<proteinExistence type="predicted"/>
<evidence type="ECO:0000313" key="3">
    <source>
        <dbReference type="EMBL" id="SVC92772.1"/>
    </source>
</evidence>
<feature type="domain" description="2TM" evidence="2">
    <location>
        <begin position="9"/>
        <end position="72"/>
    </location>
</feature>
<evidence type="ECO:0000256" key="1">
    <source>
        <dbReference type="SAM" id="Phobius"/>
    </source>
</evidence>
<name>A0A382R6I2_9ZZZZ</name>
<organism evidence="3">
    <name type="scientific">marine metagenome</name>
    <dbReference type="NCBI Taxonomy" id="408172"/>
    <lineage>
        <taxon>unclassified sequences</taxon>
        <taxon>metagenomes</taxon>
        <taxon>ecological metagenomes</taxon>
    </lineage>
</organism>
<keyword evidence="1" id="KW-0812">Transmembrane</keyword>
<keyword evidence="1" id="KW-1133">Transmembrane helix</keyword>